<dbReference type="PANTHER" id="PTHR48433:SF1">
    <property type="entry name" value="OUTER ENVELOPE PROTEIN 61-LIKE"/>
    <property type="match status" value="1"/>
</dbReference>
<feature type="region of interest" description="Disordered" evidence="2">
    <location>
        <begin position="297"/>
        <end position="343"/>
    </location>
</feature>
<feature type="transmembrane region" description="Helical" evidence="3">
    <location>
        <begin position="426"/>
        <end position="445"/>
    </location>
</feature>
<proteinExistence type="predicted"/>
<dbReference type="Gene3D" id="1.25.40.10">
    <property type="entry name" value="Tetratricopeptide repeat domain"/>
    <property type="match status" value="1"/>
</dbReference>
<evidence type="ECO:0000313" key="4">
    <source>
        <dbReference type="EnsemblPlants" id="AET7Gv20916500.1"/>
    </source>
</evidence>
<dbReference type="PANTHER" id="PTHR48433">
    <property type="entry name" value="OUTER ENVELOPE PROTEIN 61-LIKE"/>
    <property type="match status" value="1"/>
</dbReference>
<dbReference type="Proteomes" id="UP000015105">
    <property type="component" value="Chromosome 7D"/>
</dbReference>
<reference evidence="4" key="5">
    <citation type="journal article" date="2021" name="G3 (Bethesda)">
        <title>Aegilops tauschii genome assembly Aet v5.0 features greater sequence contiguity and improved annotation.</title>
        <authorList>
            <person name="Wang L."/>
            <person name="Zhu T."/>
            <person name="Rodriguez J.C."/>
            <person name="Deal K.R."/>
            <person name="Dubcovsky J."/>
            <person name="McGuire P.E."/>
            <person name="Lux T."/>
            <person name="Spannagl M."/>
            <person name="Mayer K.F.X."/>
            <person name="Baldrich P."/>
            <person name="Meyers B.C."/>
            <person name="Huo N."/>
            <person name="Gu Y.Q."/>
            <person name="Zhou H."/>
            <person name="Devos K.M."/>
            <person name="Bennetzen J.L."/>
            <person name="Unver T."/>
            <person name="Budak H."/>
            <person name="Gulick P.J."/>
            <person name="Galiba G."/>
            <person name="Kalapos B."/>
            <person name="Nelson D.R."/>
            <person name="Li P."/>
            <person name="You F.M."/>
            <person name="Luo M.C."/>
            <person name="Dvorak J."/>
        </authorList>
    </citation>
    <scope>NUCLEOTIDE SEQUENCE [LARGE SCALE GENOMIC DNA]</scope>
    <source>
        <strain evidence="4">cv. AL8/78</strain>
    </source>
</reference>
<name>A0A453SEV7_AEGTS</name>
<dbReference type="AlphaFoldDB" id="A0A453SEV7"/>
<protein>
    <submittedName>
        <fullName evidence="4">Uncharacterized protein</fullName>
    </submittedName>
</protein>
<feature type="region of interest" description="Disordered" evidence="2">
    <location>
        <begin position="1"/>
        <end position="42"/>
    </location>
</feature>
<feature type="repeat" description="TPR" evidence="1">
    <location>
        <begin position="223"/>
        <end position="256"/>
    </location>
</feature>
<sequence length="447" mass="48661">EKRARERHTRSRANSQTRELPVAASSSIASTRPSSGDVLDPPVGIAMMNPEMMRVAEEQMRRIPAVDLARMQRQLMSNPDLLKLTTESMKNMTAEDFKLAAECLNHARPEEMLDMTEKIAKAKPEELAAMKAQADAETSRAISAAKMLKRQGNQLHGRGQYADAAAKYKLARDSVKNGVPSAAGRALQLQCSVNLMACYLKLGEFEECVNEGSEVLSYESGDAKAYYRRGQAYKQLGNLHAAVADLSKAREISPDDETVAQALAEAQEKCATEGGTKNLPKGVVIEEIVEDISYDLASPENSSSTTTEHTASQPHDGARNSTQSDSSESLVNMSQVASSSSGTIPVSPAMWEMFASMVENMSPDEMANMSGLLGIEMSKEDAANAQHAMSSFSSQDLEKMMKWIGRAQRGVAAAKKTKDWLLGRKGFIFAIVMLILAFILHRLGFIG</sequence>
<evidence type="ECO:0000256" key="1">
    <source>
        <dbReference type="PROSITE-ProRule" id="PRU00339"/>
    </source>
</evidence>
<keyword evidence="1" id="KW-0802">TPR repeat</keyword>
<keyword evidence="3" id="KW-0812">Transmembrane</keyword>
<keyword evidence="3" id="KW-0472">Membrane</keyword>
<dbReference type="STRING" id="200361.A0A453SEV7"/>
<feature type="compositionally biased region" description="Polar residues" evidence="2">
    <location>
        <begin position="299"/>
        <end position="343"/>
    </location>
</feature>
<dbReference type="PROSITE" id="PS50005">
    <property type="entry name" value="TPR"/>
    <property type="match status" value="1"/>
</dbReference>
<accession>A0A453SEV7</accession>
<feature type="compositionally biased region" description="Basic residues" evidence="2">
    <location>
        <begin position="1"/>
        <end position="11"/>
    </location>
</feature>
<dbReference type="Pfam" id="PF00515">
    <property type="entry name" value="TPR_1"/>
    <property type="match status" value="1"/>
</dbReference>
<reference evidence="5" key="1">
    <citation type="journal article" date="2014" name="Science">
        <title>Ancient hybridizations among the ancestral genomes of bread wheat.</title>
        <authorList>
            <consortium name="International Wheat Genome Sequencing Consortium,"/>
            <person name="Marcussen T."/>
            <person name="Sandve S.R."/>
            <person name="Heier L."/>
            <person name="Spannagl M."/>
            <person name="Pfeifer M."/>
            <person name="Jakobsen K.S."/>
            <person name="Wulff B.B."/>
            <person name="Steuernagel B."/>
            <person name="Mayer K.F."/>
            <person name="Olsen O.A."/>
        </authorList>
    </citation>
    <scope>NUCLEOTIDE SEQUENCE [LARGE SCALE GENOMIC DNA]</scope>
    <source>
        <strain evidence="5">cv. AL8/78</strain>
    </source>
</reference>
<dbReference type="EnsemblPlants" id="AET7Gv20916500.1">
    <property type="protein sequence ID" value="AET7Gv20916500.1"/>
    <property type="gene ID" value="AET7Gv20916500"/>
</dbReference>
<feature type="compositionally biased region" description="Low complexity" evidence="2">
    <location>
        <begin position="23"/>
        <end position="35"/>
    </location>
</feature>
<reference evidence="4" key="3">
    <citation type="journal article" date="2017" name="Nature">
        <title>Genome sequence of the progenitor of the wheat D genome Aegilops tauschii.</title>
        <authorList>
            <person name="Luo M.C."/>
            <person name="Gu Y.Q."/>
            <person name="Puiu D."/>
            <person name="Wang H."/>
            <person name="Twardziok S.O."/>
            <person name="Deal K.R."/>
            <person name="Huo N."/>
            <person name="Zhu T."/>
            <person name="Wang L."/>
            <person name="Wang Y."/>
            <person name="McGuire P.E."/>
            <person name="Liu S."/>
            <person name="Long H."/>
            <person name="Ramasamy R.K."/>
            <person name="Rodriguez J.C."/>
            <person name="Van S.L."/>
            <person name="Yuan L."/>
            <person name="Wang Z."/>
            <person name="Xia Z."/>
            <person name="Xiao L."/>
            <person name="Anderson O.D."/>
            <person name="Ouyang S."/>
            <person name="Liang Y."/>
            <person name="Zimin A.V."/>
            <person name="Pertea G."/>
            <person name="Qi P."/>
            <person name="Bennetzen J.L."/>
            <person name="Dai X."/>
            <person name="Dawson M.W."/>
            <person name="Muller H.G."/>
            <person name="Kugler K."/>
            <person name="Rivarola-Duarte L."/>
            <person name="Spannagl M."/>
            <person name="Mayer K.F.X."/>
            <person name="Lu F.H."/>
            <person name="Bevan M.W."/>
            <person name="Leroy P."/>
            <person name="Li P."/>
            <person name="You F.M."/>
            <person name="Sun Q."/>
            <person name="Liu Z."/>
            <person name="Lyons E."/>
            <person name="Wicker T."/>
            <person name="Salzberg S.L."/>
            <person name="Devos K.M."/>
            <person name="Dvorak J."/>
        </authorList>
    </citation>
    <scope>NUCLEOTIDE SEQUENCE [LARGE SCALE GENOMIC DNA]</scope>
    <source>
        <strain evidence="4">cv. AL8/78</strain>
    </source>
</reference>
<dbReference type="Gramene" id="AET7Gv20916500.1">
    <property type="protein sequence ID" value="AET7Gv20916500.1"/>
    <property type="gene ID" value="AET7Gv20916500"/>
</dbReference>
<dbReference type="InterPro" id="IPR053319">
    <property type="entry name" value="OEP61"/>
</dbReference>
<dbReference type="PROSITE" id="PS50293">
    <property type="entry name" value="TPR_REGION"/>
    <property type="match status" value="1"/>
</dbReference>
<evidence type="ECO:0000256" key="2">
    <source>
        <dbReference type="SAM" id="MobiDB-lite"/>
    </source>
</evidence>
<dbReference type="SUPFAM" id="SSF48452">
    <property type="entry name" value="TPR-like"/>
    <property type="match status" value="1"/>
</dbReference>
<evidence type="ECO:0000256" key="3">
    <source>
        <dbReference type="SAM" id="Phobius"/>
    </source>
</evidence>
<organism evidence="4 5">
    <name type="scientific">Aegilops tauschii subsp. strangulata</name>
    <name type="common">Goatgrass</name>
    <dbReference type="NCBI Taxonomy" id="200361"/>
    <lineage>
        <taxon>Eukaryota</taxon>
        <taxon>Viridiplantae</taxon>
        <taxon>Streptophyta</taxon>
        <taxon>Embryophyta</taxon>
        <taxon>Tracheophyta</taxon>
        <taxon>Spermatophyta</taxon>
        <taxon>Magnoliopsida</taxon>
        <taxon>Liliopsida</taxon>
        <taxon>Poales</taxon>
        <taxon>Poaceae</taxon>
        <taxon>BOP clade</taxon>
        <taxon>Pooideae</taxon>
        <taxon>Triticodae</taxon>
        <taxon>Triticeae</taxon>
        <taxon>Triticinae</taxon>
        <taxon>Aegilops</taxon>
    </lineage>
</organism>
<reference evidence="4" key="4">
    <citation type="submission" date="2019-03" db="UniProtKB">
        <authorList>
            <consortium name="EnsemblPlants"/>
        </authorList>
    </citation>
    <scope>IDENTIFICATION</scope>
</reference>
<keyword evidence="3" id="KW-1133">Transmembrane helix</keyword>
<keyword evidence="5" id="KW-1185">Reference proteome</keyword>
<dbReference type="InterPro" id="IPR019734">
    <property type="entry name" value="TPR_rpt"/>
</dbReference>
<dbReference type="SMART" id="SM00028">
    <property type="entry name" value="TPR"/>
    <property type="match status" value="3"/>
</dbReference>
<reference evidence="5" key="2">
    <citation type="journal article" date="2017" name="Nat. Plants">
        <title>The Aegilops tauschii genome reveals multiple impacts of transposons.</title>
        <authorList>
            <person name="Zhao G."/>
            <person name="Zou C."/>
            <person name="Li K."/>
            <person name="Wang K."/>
            <person name="Li T."/>
            <person name="Gao L."/>
            <person name="Zhang X."/>
            <person name="Wang H."/>
            <person name="Yang Z."/>
            <person name="Liu X."/>
            <person name="Jiang W."/>
            <person name="Mao L."/>
            <person name="Kong X."/>
            <person name="Jiao Y."/>
            <person name="Jia J."/>
        </authorList>
    </citation>
    <scope>NUCLEOTIDE SEQUENCE [LARGE SCALE GENOMIC DNA]</scope>
    <source>
        <strain evidence="5">cv. AL8/78</strain>
    </source>
</reference>
<evidence type="ECO:0000313" key="5">
    <source>
        <dbReference type="Proteomes" id="UP000015105"/>
    </source>
</evidence>
<dbReference type="InterPro" id="IPR011990">
    <property type="entry name" value="TPR-like_helical_dom_sf"/>
</dbReference>